<keyword evidence="3" id="KW-1185">Reference proteome</keyword>
<gene>
    <name evidence="2" type="ORF">A0J61_11017</name>
</gene>
<evidence type="ECO:0000256" key="1">
    <source>
        <dbReference type="SAM" id="MobiDB-lite"/>
    </source>
</evidence>
<proteinExistence type="predicted"/>
<feature type="compositionally biased region" description="Polar residues" evidence="1">
    <location>
        <begin position="45"/>
        <end position="64"/>
    </location>
</feature>
<organism evidence="2 3">
    <name type="scientific">Choanephora cucurbitarum</name>
    <dbReference type="NCBI Taxonomy" id="101091"/>
    <lineage>
        <taxon>Eukaryota</taxon>
        <taxon>Fungi</taxon>
        <taxon>Fungi incertae sedis</taxon>
        <taxon>Mucoromycota</taxon>
        <taxon>Mucoromycotina</taxon>
        <taxon>Mucoromycetes</taxon>
        <taxon>Mucorales</taxon>
        <taxon>Mucorineae</taxon>
        <taxon>Choanephoraceae</taxon>
        <taxon>Choanephoroideae</taxon>
        <taxon>Choanephora</taxon>
    </lineage>
</organism>
<evidence type="ECO:0000313" key="3">
    <source>
        <dbReference type="Proteomes" id="UP000093000"/>
    </source>
</evidence>
<accession>A0A1C7N0Q3</accession>
<feature type="region of interest" description="Disordered" evidence="1">
    <location>
        <begin position="42"/>
        <end position="80"/>
    </location>
</feature>
<dbReference type="EMBL" id="LUGH01001591">
    <property type="protein sequence ID" value="OBZ80934.1"/>
    <property type="molecule type" value="Genomic_DNA"/>
</dbReference>
<dbReference type="InParanoid" id="A0A1C7N0Q3"/>
<protein>
    <submittedName>
        <fullName evidence="2">Uncharacterized protein</fullName>
    </submittedName>
</protein>
<name>A0A1C7N0Q3_9FUNG</name>
<reference evidence="2 3" key="1">
    <citation type="submission" date="2016-03" db="EMBL/GenBank/DDBJ databases">
        <title>Choanephora cucurbitarum.</title>
        <authorList>
            <person name="Min B."/>
            <person name="Park H."/>
            <person name="Park J.-H."/>
            <person name="Shin H.-D."/>
            <person name="Choi I.-G."/>
        </authorList>
    </citation>
    <scope>NUCLEOTIDE SEQUENCE [LARGE SCALE GENOMIC DNA]</scope>
    <source>
        <strain evidence="2 3">KUS-F28377</strain>
    </source>
</reference>
<dbReference type="AlphaFoldDB" id="A0A1C7N0Q3"/>
<dbReference type="Proteomes" id="UP000093000">
    <property type="component" value="Unassembled WGS sequence"/>
</dbReference>
<comment type="caution">
    <text evidence="2">The sequence shown here is derived from an EMBL/GenBank/DDBJ whole genome shotgun (WGS) entry which is preliminary data.</text>
</comment>
<sequence>MLFTASKKMLSKKKAETVACEPSTPAIEVEVFNEKLKISEDPTEKQVTSNQTSVLASNGTTQVSGDRVRTSTQSRKREGNYTEVDNQNILRLYYKMGLTYREIHHITGMCTGFIQLRVKKERKKFPERRRTVEITYEFIEQLKEFLYIMKGLINCKQEDSFLFK</sequence>
<evidence type="ECO:0000313" key="2">
    <source>
        <dbReference type="EMBL" id="OBZ80934.1"/>
    </source>
</evidence>